<accession>A0A821MD94</accession>
<dbReference type="InterPro" id="IPR000477">
    <property type="entry name" value="RT_dom"/>
</dbReference>
<dbReference type="PANTHER" id="PTHR21301">
    <property type="entry name" value="REVERSE TRANSCRIPTASE"/>
    <property type="match status" value="1"/>
</dbReference>
<organism evidence="2 3">
    <name type="scientific">Rotaria socialis</name>
    <dbReference type="NCBI Taxonomy" id="392032"/>
    <lineage>
        <taxon>Eukaryota</taxon>
        <taxon>Metazoa</taxon>
        <taxon>Spiralia</taxon>
        <taxon>Gnathifera</taxon>
        <taxon>Rotifera</taxon>
        <taxon>Eurotatoria</taxon>
        <taxon>Bdelloidea</taxon>
        <taxon>Philodinida</taxon>
        <taxon>Philodinidae</taxon>
        <taxon>Rotaria</taxon>
    </lineage>
</organism>
<dbReference type="Pfam" id="PF26215">
    <property type="entry name" value="HTH_animal"/>
    <property type="match status" value="1"/>
</dbReference>
<dbReference type="EMBL" id="CAJOBP010042290">
    <property type="protein sequence ID" value="CAF4765247.1"/>
    <property type="molecule type" value="Genomic_DNA"/>
</dbReference>
<gene>
    <name evidence="2" type="ORF">UJA718_LOCUS39642</name>
</gene>
<dbReference type="PROSITE" id="PS50878">
    <property type="entry name" value="RT_POL"/>
    <property type="match status" value="1"/>
</dbReference>
<feature type="domain" description="Reverse transcriptase" evidence="1">
    <location>
        <begin position="1"/>
        <end position="97"/>
    </location>
</feature>
<sequence length="199" mass="22748">AMGAPLAPIIADVFMTNLETTLMDDLINAGVSEWHQYVDDTFVLVNSITCIDNILSILNNFRPSITFTYKVEDGDRLEFLDVFITRSTECQSLGTTIYHKPTYPGLLTNYHSYFRMQYKKGGIITMVNRALIICSTYTSLATEFNEIRRIGLMNGYTSSFIDTLIGIKLSEYRKKNNDVMQSSQTDLMLKNQCMLKYHL</sequence>
<reference evidence="2" key="1">
    <citation type="submission" date="2021-02" db="EMBL/GenBank/DDBJ databases">
        <authorList>
            <person name="Nowell W R."/>
        </authorList>
    </citation>
    <scope>NUCLEOTIDE SEQUENCE</scope>
</reference>
<dbReference type="AlphaFoldDB" id="A0A821MD94"/>
<feature type="non-terminal residue" evidence="2">
    <location>
        <position position="1"/>
    </location>
</feature>
<dbReference type="Proteomes" id="UP000663873">
    <property type="component" value="Unassembled WGS sequence"/>
</dbReference>
<evidence type="ECO:0000313" key="2">
    <source>
        <dbReference type="EMBL" id="CAF4765247.1"/>
    </source>
</evidence>
<protein>
    <recommendedName>
        <fullName evidence="1">Reverse transcriptase domain-containing protein</fullName>
    </recommendedName>
</protein>
<comment type="caution">
    <text evidence="2">The sequence shown here is derived from an EMBL/GenBank/DDBJ whole genome shotgun (WGS) entry which is preliminary data.</text>
</comment>
<evidence type="ECO:0000313" key="3">
    <source>
        <dbReference type="Proteomes" id="UP000663873"/>
    </source>
</evidence>
<dbReference type="InterPro" id="IPR058912">
    <property type="entry name" value="HTH_animal"/>
</dbReference>
<dbReference type="PANTHER" id="PTHR21301:SF10">
    <property type="entry name" value="REVERSE TRANSCRIPTASE DOMAIN-CONTAINING PROTEIN"/>
    <property type="match status" value="1"/>
</dbReference>
<keyword evidence="3" id="KW-1185">Reference proteome</keyword>
<name>A0A821MD94_9BILA</name>
<evidence type="ECO:0000259" key="1">
    <source>
        <dbReference type="PROSITE" id="PS50878"/>
    </source>
</evidence>
<proteinExistence type="predicted"/>